<proteinExistence type="predicted"/>
<accession>A0A1Y2FTT0</accession>
<evidence type="ECO:0000313" key="3">
    <source>
        <dbReference type="Proteomes" id="UP000193467"/>
    </source>
</evidence>
<dbReference type="InParanoid" id="A0A1Y2FTT0"/>
<evidence type="ECO:0000313" key="2">
    <source>
        <dbReference type="EMBL" id="ORY87431.1"/>
    </source>
</evidence>
<protein>
    <submittedName>
        <fullName evidence="2">Uncharacterized protein</fullName>
    </submittedName>
</protein>
<reference evidence="2 3" key="1">
    <citation type="submission" date="2016-07" db="EMBL/GenBank/DDBJ databases">
        <title>Pervasive Adenine N6-methylation of Active Genes in Fungi.</title>
        <authorList>
            <consortium name="DOE Joint Genome Institute"/>
            <person name="Mondo S.J."/>
            <person name="Dannebaum R.O."/>
            <person name="Kuo R.C."/>
            <person name="Labutti K."/>
            <person name="Haridas S."/>
            <person name="Kuo A."/>
            <person name="Salamov A."/>
            <person name="Ahrendt S.R."/>
            <person name="Lipzen A."/>
            <person name="Sullivan W."/>
            <person name="Andreopoulos W.B."/>
            <person name="Clum A."/>
            <person name="Lindquist E."/>
            <person name="Daum C."/>
            <person name="Ramamoorthy G.K."/>
            <person name="Gryganskyi A."/>
            <person name="Culley D."/>
            <person name="Magnuson J.K."/>
            <person name="James T.Y."/>
            <person name="O'Malley M.A."/>
            <person name="Stajich J.E."/>
            <person name="Spatafora J.W."/>
            <person name="Visel A."/>
            <person name="Grigoriev I.V."/>
        </authorList>
    </citation>
    <scope>NUCLEOTIDE SEQUENCE [LARGE SCALE GENOMIC DNA]</scope>
    <source>
        <strain evidence="2 3">62-1032</strain>
    </source>
</reference>
<keyword evidence="3" id="KW-1185">Reference proteome</keyword>
<keyword evidence="1" id="KW-0175">Coiled coil</keyword>
<name>A0A1Y2FTT0_9BASI</name>
<dbReference type="AlphaFoldDB" id="A0A1Y2FTT0"/>
<sequence>MTALIKAVNWSSVLHYPREGYAFLEASDSPVAKAVVGVVGALLVALCLLQGKWELIVLSLYNSLPPPLMLYISTKLAVSTRVVISLSISQPFALLVPPLSGLYSLHHSAPSLITLVLPCTSHLSHSKPAVTHLPCLHFLRFLHSNNRRYYSPTLLPTLVCASSPNRRPSSSLPRPPPPSPTSLALLPFPRPFPFFPCTTTLARPASEPVQAASQQALKYLEQYSSFIIPATGIAIQLFISHKARGWADARRIKDEALTAQRKAEKEKEEGEKRKKTAVAEFVPKVIETGPAEAGAAGAKKRGKK</sequence>
<gene>
    <name evidence="2" type="ORF">BCR35DRAFT_302186</name>
</gene>
<evidence type="ECO:0000256" key="1">
    <source>
        <dbReference type="SAM" id="Coils"/>
    </source>
</evidence>
<feature type="coiled-coil region" evidence="1">
    <location>
        <begin position="249"/>
        <end position="280"/>
    </location>
</feature>
<dbReference type="EMBL" id="MCGR01000013">
    <property type="protein sequence ID" value="ORY87431.1"/>
    <property type="molecule type" value="Genomic_DNA"/>
</dbReference>
<organism evidence="2 3">
    <name type="scientific">Leucosporidium creatinivorum</name>
    <dbReference type="NCBI Taxonomy" id="106004"/>
    <lineage>
        <taxon>Eukaryota</taxon>
        <taxon>Fungi</taxon>
        <taxon>Dikarya</taxon>
        <taxon>Basidiomycota</taxon>
        <taxon>Pucciniomycotina</taxon>
        <taxon>Microbotryomycetes</taxon>
        <taxon>Leucosporidiales</taxon>
        <taxon>Leucosporidium</taxon>
    </lineage>
</organism>
<dbReference type="Proteomes" id="UP000193467">
    <property type="component" value="Unassembled WGS sequence"/>
</dbReference>
<comment type="caution">
    <text evidence="2">The sequence shown here is derived from an EMBL/GenBank/DDBJ whole genome shotgun (WGS) entry which is preliminary data.</text>
</comment>